<dbReference type="InterPro" id="IPR007526">
    <property type="entry name" value="SWIRM"/>
</dbReference>
<feature type="region of interest" description="Disordered" evidence="1">
    <location>
        <begin position="99"/>
        <end position="197"/>
    </location>
</feature>
<dbReference type="InterPro" id="IPR009057">
    <property type="entry name" value="Homeodomain-like_sf"/>
</dbReference>
<sequence length="411" mass="45728">MDLSSIVNTSSNHEHSLWSTHAHNTVTPADEAVKLCGLFDPPTEWTPASASYRNRCPSHPSLPPNSPPLLLASDVEECRSQNSKVFQFHLERSKAIPTWSNTTSTTSSLKVKASKAISKAQRRHTEASVPYTKQKAYYNQKHHNTSHFPPSPPSSAASSPAPSSSSTTTNDVEMMNVDTAISPARIKRRPVRSIDPSSSENAFALCFGAAQVRLYAKQQMACRHHAGFNAISEPNKVGSDNNNNVLMTSKSNTRNADSKVDQHMTKVTTSTQQDRHMKKAKTEAAVAYDNIDIHVPDSQVFDPEWMPSFEVFNEKPVRVVWKGTPLAIEKYEFYDQLHPGEVTIASTLRLLPEQYIRCKRVLILAAQEAHKEGTPFRKSEAQKLCRIDVNKVSTLWSTFGKLGWLNASSSR</sequence>
<dbReference type="SUPFAM" id="SSF46689">
    <property type="entry name" value="Homeodomain-like"/>
    <property type="match status" value="1"/>
</dbReference>
<proteinExistence type="predicted"/>
<dbReference type="EMBL" id="LK023313">
    <property type="protein sequence ID" value="CDS03265.1"/>
    <property type="molecule type" value="Genomic_DNA"/>
</dbReference>
<dbReference type="Gene3D" id="1.10.10.10">
    <property type="entry name" value="Winged helix-like DNA-binding domain superfamily/Winged helix DNA-binding domain"/>
    <property type="match status" value="1"/>
</dbReference>
<dbReference type="InterPro" id="IPR036388">
    <property type="entry name" value="WH-like_DNA-bd_sf"/>
</dbReference>
<dbReference type="GO" id="GO:0010468">
    <property type="term" value="P:regulation of gene expression"/>
    <property type="evidence" value="ECO:0007669"/>
    <property type="project" value="UniProtKB-ARBA"/>
</dbReference>
<evidence type="ECO:0000259" key="2">
    <source>
        <dbReference type="PROSITE" id="PS50934"/>
    </source>
</evidence>
<reference evidence="3" key="1">
    <citation type="journal article" date="2014" name="Genome Announc.">
        <title>De novo whole-genome sequence and genome annotation of Lichtheimia ramosa.</title>
        <authorList>
            <person name="Linde J."/>
            <person name="Schwartze V."/>
            <person name="Binder U."/>
            <person name="Lass-Florl C."/>
            <person name="Voigt K."/>
            <person name="Horn F."/>
        </authorList>
    </citation>
    <scope>NUCLEOTIDE SEQUENCE</scope>
    <source>
        <strain evidence="3">JMRC FSU:6197</strain>
    </source>
</reference>
<feature type="compositionally biased region" description="Low complexity" evidence="1">
    <location>
        <begin position="154"/>
        <end position="166"/>
    </location>
</feature>
<name>A0A077W911_9FUNG</name>
<organism evidence="3">
    <name type="scientific">Lichtheimia ramosa</name>
    <dbReference type="NCBI Taxonomy" id="688394"/>
    <lineage>
        <taxon>Eukaryota</taxon>
        <taxon>Fungi</taxon>
        <taxon>Fungi incertae sedis</taxon>
        <taxon>Mucoromycota</taxon>
        <taxon>Mucoromycotina</taxon>
        <taxon>Mucoromycetes</taxon>
        <taxon>Mucorales</taxon>
        <taxon>Lichtheimiaceae</taxon>
        <taxon>Lichtheimia</taxon>
    </lineage>
</organism>
<evidence type="ECO:0000256" key="1">
    <source>
        <dbReference type="SAM" id="MobiDB-lite"/>
    </source>
</evidence>
<dbReference type="AlphaFoldDB" id="A0A077W911"/>
<dbReference type="Pfam" id="PF04433">
    <property type="entry name" value="SWIRM"/>
    <property type="match status" value="1"/>
</dbReference>
<feature type="compositionally biased region" description="Low complexity" evidence="1">
    <location>
        <begin position="99"/>
        <end position="108"/>
    </location>
</feature>
<evidence type="ECO:0000313" key="3">
    <source>
        <dbReference type="EMBL" id="CDS03265.1"/>
    </source>
</evidence>
<dbReference type="OrthoDB" id="5598695at2759"/>
<feature type="region of interest" description="Disordered" evidence="1">
    <location>
        <begin position="252"/>
        <end position="278"/>
    </location>
</feature>
<dbReference type="PROSITE" id="PS50934">
    <property type="entry name" value="SWIRM"/>
    <property type="match status" value="1"/>
</dbReference>
<accession>A0A077W911</accession>
<feature type="domain" description="SWIRM" evidence="2">
    <location>
        <begin position="317"/>
        <end position="411"/>
    </location>
</feature>
<dbReference type="FunFam" id="1.10.10.10:FF:000087">
    <property type="entry name" value="Transcriptional adapter 2"/>
    <property type="match status" value="1"/>
</dbReference>
<protein>
    <recommendedName>
        <fullName evidence="2">SWIRM domain-containing protein</fullName>
    </recommendedName>
</protein>
<gene>
    <name evidence="3" type="ORF">LRAMOSA00667</name>
</gene>